<sequence length="287" mass="28933">MGRQDAGDAAGKAGVVRGDACGRWPRAARRALSSRGSRGMRAGVKYGLLGALALSAGVVSALPARAFDAALASATDGRWRLAGVEGTVWNGAGTLELVGAPQQGSRVGWRFAPRELLSGRLAWGLESDGAEGRIALSPWGGEVSALSLRLPLPPLSGALGPLGLSGALRLDLPSLSWQGGQWQGGARAELKGLSSPRVTVKPLGDYRLDVNAAGQAASLTLATLSGPLTLSGSGDWQAARGLALAGSVGLAAGADDEVGVALKPLLALIGAPRGDGSVEWRLGDAGR</sequence>
<protein>
    <recommendedName>
        <fullName evidence="3">Type II secretion system protein N</fullName>
    </recommendedName>
    <alternativeName>
        <fullName evidence="10">General secretion pathway protein N</fullName>
    </alternativeName>
</protein>
<reference evidence="11 12" key="1">
    <citation type="submission" date="2018-07" db="EMBL/GenBank/DDBJ databases">
        <title>Crenobacter cavernae sp. nov., isolated from a karst cave.</title>
        <authorList>
            <person name="Zhu H."/>
        </authorList>
    </citation>
    <scope>NUCLEOTIDE SEQUENCE [LARGE SCALE GENOMIC DNA]</scope>
    <source>
        <strain evidence="11 12">K1W11S-77</strain>
    </source>
</reference>
<keyword evidence="4" id="KW-0813">Transport</keyword>
<gene>
    <name evidence="11" type="ORF">DWG20_14635</name>
</gene>
<dbReference type="KEGG" id="ccah:DWG20_14635"/>
<evidence type="ECO:0000256" key="3">
    <source>
        <dbReference type="ARBA" id="ARBA00021563"/>
    </source>
</evidence>
<evidence type="ECO:0000256" key="4">
    <source>
        <dbReference type="ARBA" id="ARBA00022448"/>
    </source>
</evidence>
<evidence type="ECO:0000256" key="2">
    <source>
        <dbReference type="ARBA" id="ARBA00007208"/>
    </source>
</evidence>
<keyword evidence="7" id="KW-0812">Transmembrane</keyword>
<dbReference type="AlphaFoldDB" id="A0A345Y9G5"/>
<proteinExistence type="inferred from homology"/>
<dbReference type="GO" id="GO:0005886">
    <property type="term" value="C:plasma membrane"/>
    <property type="evidence" value="ECO:0007669"/>
    <property type="project" value="UniProtKB-SubCell"/>
</dbReference>
<evidence type="ECO:0000313" key="12">
    <source>
        <dbReference type="Proteomes" id="UP000254537"/>
    </source>
</evidence>
<evidence type="ECO:0000256" key="5">
    <source>
        <dbReference type="ARBA" id="ARBA00022475"/>
    </source>
</evidence>
<evidence type="ECO:0000256" key="6">
    <source>
        <dbReference type="ARBA" id="ARBA00022519"/>
    </source>
</evidence>
<comment type="subcellular location">
    <subcellularLocation>
        <location evidence="1">Cell inner membrane</location>
    </subcellularLocation>
</comment>
<dbReference type="InterPro" id="IPR022792">
    <property type="entry name" value="T2SS_protein-GspN"/>
</dbReference>
<comment type="similarity">
    <text evidence="2">Belongs to the GSP N family.</text>
</comment>
<evidence type="ECO:0000256" key="1">
    <source>
        <dbReference type="ARBA" id="ARBA00004533"/>
    </source>
</evidence>
<name>A0A345Y9G5_9NEIS</name>
<dbReference type="Proteomes" id="UP000254537">
    <property type="component" value="Chromosome"/>
</dbReference>
<keyword evidence="8" id="KW-0653">Protein transport</keyword>
<dbReference type="GO" id="GO:0015628">
    <property type="term" value="P:protein secretion by the type II secretion system"/>
    <property type="evidence" value="ECO:0007669"/>
    <property type="project" value="InterPro"/>
</dbReference>
<dbReference type="Pfam" id="PF01203">
    <property type="entry name" value="T2SSN"/>
    <property type="match status" value="1"/>
</dbReference>
<dbReference type="EMBL" id="CP031337">
    <property type="protein sequence ID" value="AXK40567.1"/>
    <property type="molecule type" value="Genomic_DNA"/>
</dbReference>
<evidence type="ECO:0000256" key="10">
    <source>
        <dbReference type="ARBA" id="ARBA00030772"/>
    </source>
</evidence>
<keyword evidence="5" id="KW-1003">Cell membrane</keyword>
<dbReference type="GO" id="GO:0015627">
    <property type="term" value="C:type II protein secretion system complex"/>
    <property type="evidence" value="ECO:0007669"/>
    <property type="project" value="InterPro"/>
</dbReference>
<evidence type="ECO:0000256" key="9">
    <source>
        <dbReference type="ARBA" id="ARBA00023136"/>
    </source>
</evidence>
<evidence type="ECO:0000313" key="11">
    <source>
        <dbReference type="EMBL" id="AXK40567.1"/>
    </source>
</evidence>
<keyword evidence="6" id="KW-0997">Cell inner membrane</keyword>
<dbReference type="OrthoDB" id="8558191at2"/>
<organism evidence="11 12">
    <name type="scientific">Crenobacter cavernae</name>
    <dbReference type="NCBI Taxonomy" id="2290923"/>
    <lineage>
        <taxon>Bacteria</taxon>
        <taxon>Pseudomonadati</taxon>
        <taxon>Pseudomonadota</taxon>
        <taxon>Betaproteobacteria</taxon>
        <taxon>Neisseriales</taxon>
        <taxon>Neisseriaceae</taxon>
        <taxon>Crenobacter</taxon>
    </lineage>
</organism>
<evidence type="ECO:0000256" key="8">
    <source>
        <dbReference type="ARBA" id="ARBA00022927"/>
    </source>
</evidence>
<accession>A0A345Y9G5</accession>
<keyword evidence="9" id="KW-0472">Membrane</keyword>
<evidence type="ECO:0000256" key="7">
    <source>
        <dbReference type="ARBA" id="ARBA00022692"/>
    </source>
</evidence>